<dbReference type="CDD" id="cd14014">
    <property type="entry name" value="STKc_PknB_like"/>
    <property type="match status" value="1"/>
</dbReference>
<reference evidence="7 8" key="1">
    <citation type="submission" date="2021-04" db="EMBL/GenBank/DDBJ databases">
        <title>The genome sequence of Ideonella sp. 3Y2.</title>
        <authorList>
            <person name="Liu Y."/>
        </authorList>
    </citation>
    <scope>NUCLEOTIDE SEQUENCE [LARGE SCALE GENOMIC DNA]</scope>
    <source>
        <strain evidence="7 8">3Y2</strain>
    </source>
</reference>
<keyword evidence="7" id="KW-0723">Serine/threonine-protein kinase</keyword>
<evidence type="ECO:0000256" key="2">
    <source>
        <dbReference type="ARBA" id="ARBA00022741"/>
    </source>
</evidence>
<feature type="binding site" evidence="5">
    <location>
        <position position="126"/>
    </location>
    <ligand>
        <name>ATP</name>
        <dbReference type="ChEBI" id="CHEBI:30616"/>
    </ligand>
</feature>
<dbReference type="Proteomes" id="UP000676246">
    <property type="component" value="Unassembled WGS sequence"/>
</dbReference>
<dbReference type="Pfam" id="PF00069">
    <property type="entry name" value="Pkinase"/>
    <property type="match status" value="1"/>
</dbReference>
<dbReference type="PROSITE" id="PS00108">
    <property type="entry name" value="PROTEIN_KINASE_ST"/>
    <property type="match status" value="1"/>
</dbReference>
<dbReference type="RefSeq" id="WP_210854400.1">
    <property type="nucleotide sequence ID" value="NZ_JAGQDD010000008.1"/>
</dbReference>
<dbReference type="InterPro" id="IPR011009">
    <property type="entry name" value="Kinase-like_dom_sf"/>
</dbReference>
<dbReference type="SMART" id="SM00220">
    <property type="entry name" value="S_TKc"/>
    <property type="match status" value="1"/>
</dbReference>
<evidence type="ECO:0000256" key="3">
    <source>
        <dbReference type="ARBA" id="ARBA00022777"/>
    </source>
</evidence>
<keyword evidence="3 7" id="KW-0418">Kinase</keyword>
<dbReference type="AlphaFoldDB" id="A0A941BC01"/>
<keyword evidence="1" id="KW-0808">Transferase</keyword>
<evidence type="ECO:0000256" key="1">
    <source>
        <dbReference type="ARBA" id="ARBA00022679"/>
    </source>
</evidence>
<sequence length="948" mass="103256">MIDRTQWEQLSALLDEALDLAPGERATWLERVCAQQPALATALRRMLAQAERAEAQPDAAQALVTAFDQWLGPALVPGADERATSDLRGLPLGAWVLAEKIGEGGMGQVWRANRADGLFQGEAAIKLLRADLPAERFSARFARERAVLARLNHPAIARLLDAGVAQGQAYLVLELVRGRPLSEHARLHAPLLDQRVALLRSVAQAVEAAHAQLVIHRDLKPSNVLVTAEGQPKLLDFGVAGLLDDDAAADDLTRLTGRGLTVGYAAPEQLAGQPVGTAADVFSLGVMLYELVSGALPFGAAGDSRASLERAVMDTEPHRLLSATPTPGGPGPAEDAGRARGDLEAVIAKALHKDPAQRYRNVSAFIEDLDHWSARRPVRAQRRDWRHDSLLWLRRHALLAGSTAIVTCSLAIGLGTSLWQWQRAKEAARQSDEVTAYLQELLASASPDRHGGEWPTVLQLLRKAREDVLQRFGDSPETRLRVLQVLVATNQQLNRHDIAQPLARELVALSVQIHGEESAPTLKARLDQSRSWILQGQPDLIVESIAPAIPRLRRVFGADSDELLNGLMLLDAAYARLGRADEAAQALAQAWQIIEPMQGPEAERMRASYLNHLSIVQSAQGHLREAINTLKRTEVYWGRTEPNWQREVLTYQRNLLALQIRAGDYGDIEPRLRSLLPRIDALMKPGSGLNLSLRHELGRFLLETGRWPEALRQRDEDLAYARAAGVVHPVAQMALQAQRLQLQGLTHAVAPAAYDAQARALMQQLQTEQEWLGQQRVEIRLALARGALALDLGELAGSLVDALRQEPGVRDGWDRPVRARVDRLSAQLARWRGDLPAARQLLARLVAAGPGMAGPTVEAWSTALDHAWVLQQLGAAGAAEALAEAQRRRPPSVPPGHPLDQVQRYLERASDTRDPAGARAALAAILASQGAATTEVTGGRASLFGALI</sequence>
<comment type="caution">
    <text evidence="7">The sequence shown here is derived from an EMBL/GenBank/DDBJ whole genome shotgun (WGS) entry which is preliminary data.</text>
</comment>
<dbReference type="PROSITE" id="PS00107">
    <property type="entry name" value="PROTEIN_KINASE_ATP"/>
    <property type="match status" value="1"/>
</dbReference>
<dbReference type="InterPro" id="IPR011990">
    <property type="entry name" value="TPR-like_helical_dom_sf"/>
</dbReference>
<dbReference type="SUPFAM" id="SSF48452">
    <property type="entry name" value="TPR-like"/>
    <property type="match status" value="1"/>
</dbReference>
<dbReference type="PANTHER" id="PTHR43289">
    <property type="entry name" value="MITOGEN-ACTIVATED PROTEIN KINASE KINASE KINASE 20-RELATED"/>
    <property type="match status" value="1"/>
</dbReference>
<proteinExistence type="predicted"/>
<dbReference type="PANTHER" id="PTHR43289:SF34">
    <property type="entry name" value="SERINE_THREONINE-PROTEIN KINASE YBDM-RELATED"/>
    <property type="match status" value="1"/>
</dbReference>
<accession>A0A941BC01</accession>
<dbReference type="GO" id="GO:0005524">
    <property type="term" value="F:ATP binding"/>
    <property type="evidence" value="ECO:0007669"/>
    <property type="project" value="UniProtKB-UniRule"/>
</dbReference>
<evidence type="ECO:0000256" key="4">
    <source>
        <dbReference type="ARBA" id="ARBA00022840"/>
    </source>
</evidence>
<keyword evidence="8" id="KW-1185">Reference proteome</keyword>
<keyword evidence="2 5" id="KW-0547">Nucleotide-binding</keyword>
<keyword evidence="4 5" id="KW-0067">ATP-binding</keyword>
<feature type="domain" description="Protein kinase" evidence="6">
    <location>
        <begin position="95"/>
        <end position="373"/>
    </location>
</feature>
<dbReference type="InterPro" id="IPR000719">
    <property type="entry name" value="Prot_kinase_dom"/>
</dbReference>
<dbReference type="EMBL" id="JAGQDD010000008">
    <property type="protein sequence ID" value="MBQ0931425.1"/>
    <property type="molecule type" value="Genomic_DNA"/>
</dbReference>
<protein>
    <submittedName>
        <fullName evidence="7">Serine/threonine protein kinase</fullName>
    </submittedName>
</protein>
<evidence type="ECO:0000259" key="6">
    <source>
        <dbReference type="PROSITE" id="PS50011"/>
    </source>
</evidence>
<gene>
    <name evidence="7" type="ORF">KAK03_13105</name>
</gene>
<dbReference type="Gene3D" id="3.30.200.20">
    <property type="entry name" value="Phosphorylase Kinase, domain 1"/>
    <property type="match status" value="1"/>
</dbReference>
<dbReference type="InterPro" id="IPR017441">
    <property type="entry name" value="Protein_kinase_ATP_BS"/>
</dbReference>
<dbReference type="Gene3D" id="1.25.40.10">
    <property type="entry name" value="Tetratricopeptide repeat domain"/>
    <property type="match status" value="2"/>
</dbReference>
<evidence type="ECO:0000313" key="7">
    <source>
        <dbReference type="EMBL" id="MBQ0931425.1"/>
    </source>
</evidence>
<dbReference type="GO" id="GO:0004674">
    <property type="term" value="F:protein serine/threonine kinase activity"/>
    <property type="evidence" value="ECO:0007669"/>
    <property type="project" value="UniProtKB-KW"/>
</dbReference>
<dbReference type="SUPFAM" id="SSF56112">
    <property type="entry name" value="Protein kinase-like (PK-like)"/>
    <property type="match status" value="1"/>
</dbReference>
<name>A0A941BC01_9BURK</name>
<organism evidence="7 8">
    <name type="scientific">Ideonella alba</name>
    <dbReference type="NCBI Taxonomy" id="2824118"/>
    <lineage>
        <taxon>Bacteria</taxon>
        <taxon>Pseudomonadati</taxon>
        <taxon>Pseudomonadota</taxon>
        <taxon>Betaproteobacteria</taxon>
        <taxon>Burkholderiales</taxon>
        <taxon>Sphaerotilaceae</taxon>
        <taxon>Ideonella</taxon>
    </lineage>
</organism>
<evidence type="ECO:0000313" key="8">
    <source>
        <dbReference type="Proteomes" id="UP000676246"/>
    </source>
</evidence>
<evidence type="ECO:0000256" key="5">
    <source>
        <dbReference type="PROSITE-ProRule" id="PRU10141"/>
    </source>
</evidence>
<dbReference type="Gene3D" id="1.10.510.10">
    <property type="entry name" value="Transferase(Phosphotransferase) domain 1"/>
    <property type="match status" value="1"/>
</dbReference>
<dbReference type="InterPro" id="IPR008271">
    <property type="entry name" value="Ser/Thr_kinase_AS"/>
</dbReference>
<dbReference type="PROSITE" id="PS50011">
    <property type="entry name" value="PROTEIN_KINASE_DOM"/>
    <property type="match status" value="1"/>
</dbReference>